<name>A0A2P2DZL0_9LEPT</name>
<evidence type="ECO:0000313" key="2">
    <source>
        <dbReference type="Proteomes" id="UP000245133"/>
    </source>
</evidence>
<sequence length="102" mass="11958">MLFWKKGKAKVKQEINPIQSKLYIPDVSQTAKFVTKKKKTEERTLKPKVEVNFGFWPKWLPKNTESIIQRYTKGSNSWRPMTRSERNIATTGTRNAHFLGTM</sequence>
<dbReference type="Proteomes" id="UP000245133">
    <property type="component" value="Unassembled WGS sequence"/>
</dbReference>
<proteinExistence type="predicted"/>
<gene>
    <name evidence="1" type="ORF">LPTSP4_15800</name>
</gene>
<protein>
    <submittedName>
        <fullName evidence="1">Uncharacterized protein</fullName>
    </submittedName>
</protein>
<evidence type="ECO:0000313" key="1">
    <source>
        <dbReference type="EMBL" id="GBF50059.1"/>
    </source>
</evidence>
<organism evidence="1 2">
    <name type="scientific">Leptospira ryugenii</name>
    <dbReference type="NCBI Taxonomy" id="1917863"/>
    <lineage>
        <taxon>Bacteria</taxon>
        <taxon>Pseudomonadati</taxon>
        <taxon>Spirochaetota</taxon>
        <taxon>Spirochaetia</taxon>
        <taxon>Leptospirales</taxon>
        <taxon>Leptospiraceae</taxon>
        <taxon>Leptospira</taxon>
    </lineage>
</organism>
<accession>A0A2P2DZL0</accession>
<comment type="caution">
    <text evidence="1">The sequence shown here is derived from an EMBL/GenBank/DDBJ whole genome shotgun (WGS) entry which is preliminary data.</text>
</comment>
<reference evidence="1 2" key="1">
    <citation type="submission" date="2018-02" db="EMBL/GenBank/DDBJ databases">
        <title>Novel Leptospira species isolated from soil and water in Japan.</title>
        <authorList>
            <person name="Nakao R."/>
            <person name="Masuzawa T."/>
        </authorList>
    </citation>
    <scope>NUCLEOTIDE SEQUENCE [LARGE SCALE GENOMIC DNA]</scope>
    <source>
        <strain evidence="1 2">YH101</strain>
    </source>
</reference>
<dbReference type="EMBL" id="BFBB01000003">
    <property type="protein sequence ID" value="GBF50059.1"/>
    <property type="molecule type" value="Genomic_DNA"/>
</dbReference>
<keyword evidence="2" id="KW-1185">Reference proteome</keyword>
<dbReference type="AlphaFoldDB" id="A0A2P2DZL0"/>